<dbReference type="Proteomes" id="UP000198636">
    <property type="component" value="Unassembled WGS sequence"/>
</dbReference>
<organism evidence="3 4">
    <name type="scientific">Alkaliphilus peptidifermentans DSM 18978</name>
    <dbReference type="NCBI Taxonomy" id="1120976"/>
    <lineage>
        <taxon>Bacteria</taxon>
        <taxon>Bacillati</taxon>
        <taxon>Bacillota</taxon>
        <taxon>Clostridia</taxon>
        <taxon>Peptostreptococcales</taxon>
        <taxon>Natronincolaceae</taxon>
        <taxon>Alkaliphilus</taxon>
    </lineage>
</organism>
<evidence type="ECO:0000313" key="3">
    <source>
        <dbReference type="EMBL" id="SCY65458.1"/>
    </source>
</evidence>
<reference evidence="3 4" key="1">
    <citation type="submission" date="2016-10" db="EMBL/GenBank/DDBJ databases">
        <authorList>
            <person name="de Groot N.N."/>
        </authorList>
    </citation>
    <scope>NUCLEOTIDE SEQUENCE [LARGE SCALE GENOMIC DNA]</scope>
    <source>
        <strain evidence="3 4">DSM 18978</strain>
    </source>
</reference>
<evidence type="ECO:0000313" key="4">
    <source>
        <dbReference type="Proteomes" id="UP000198636"/>
    </source>
</evidence>
<evidence type="ECO:0000256" key="1">
    <source>
        <dbReference type="SAM" id="Coils"/>
    </source>
</evidence>
<sequence>MYIDMGILVAIILTPLAIILFGLILMVILKLNDVLKQVKDQLSRNEKNIDDSLRSLPKVLHNLEEITYMANEEMKHVHGAIKNIEETVGYAAATAQMVSEDIVEPIGDVLQLLSILRGIFVKEKKKGLFK</sequence>
<dbReference type="OrthoDB" id="1957126at2"/>
<keyword evidence="4" id="KW-1185">Reference proteome</keyword>
<evidence type="ECO:0008006" key="5">
    <source>
        <dbReference type="Google" id="ProtNLM"/>
    </source>
</evidence>
<keyword evidence="2" id="KW-1133">Transmembrane helix</keyword>
<evidence type="ECO:0000256" key="2">
    <source>
        <dbReference type="SAM" id="Phobius"/>
    </source>
</evidence>
<keyword evidence="1" id="KW-0175">Coiled coil</keyword>
<keyword evidence="2" id="KW-0472">Membrane</keyword>
<accession>A0A1G5HR00</accession>
<feature type="coiled-coil region" evidence="1">
    <location>
        <begin position="28"/>
        <end position="55"/>
    </location>
</feature>
<name>A0A1G5HR00_9FIRM</name>
<proteinExistence type="predicted"/>
<feature type="transmembrane region" description="Helical" evidence="2">
    <location>
        <begin position="6"/>
        <end position="29"/>
    </location>
</feature>
<dbReference type="EMBL" id="FMUS01000012">
    <property type="protein sequence ID" value="SCY65458.1"/>
    <property type="molecule type" value="Genomic_DNA"/>
</dbReference>
<dbReference type="AlphaFoldDB" id="A0A1G5HR00"/>
<protein>
    <recommendedName>
        <fullName evidence="5">DUF948 domain-containing protein</fullName>
    </recommendedName>
</protein>
<dbReference type="STRING" id="1120976.SAMN03080606_02067"/>
<gene>
    <name evidence="3" type="ORF">SAMN03080606_02067</name>
</gene>
<dbReference type="RefSeq" id="WP_091543061.1">
    <property type="nucleotide sequence ID" value="NZ_FMUS01000012.1"/>
</dbReference>
<keyword evidence="2" id="KW-0812">Transmembrane</keyword>